<dbReference type="InParanoid" id="A0A3N7H0F2"/>
<reference evidence="1 2" key="1">
    <citation type="journal article" date="2006" name="Science">
        <title>The genome of black cottonwood, Populus trichocarpa (Torr. &amp; Gray).</title>
        <authorList>
            <person name="Tuskan G.A."/>
            <person name="Difazio S."/>
            <person name="Jansson S."/>
            <person name="Bohlmann J."/>
            <person name="Grigoriev I."/>
            <person name="Hellsten U."/>
            <person name="Putnam N."/>
            <person name="Ralph S."/>
            <person name="Rombauts S."/>
            <person name="Salamov A."/>
            <person name="Schein J."/>
            <person name="Sterck L."/>
            <person name="Aerts A."/>
            <person name="Bhalerao R.R."/>
            <person name="Bhalerao R.P."/>
            <person name="Blaudez D."/>
            <person name="Boerjan W."/>
            <person name="Brun A."/>
            <person name="Brunner A."/>
            <person name="Busov V."/>
            <person name="Campbell M."/>
            <person name="Carlson J."/>
            <person name="Chalot M."/>
            <person name="Chapman J."/>
            <person name="Chen G.L."/>
            <person name="Cooper D."/>
            <person name="Coutinho P.M."/>
            <person name="Couturier J."/>
            <person name="Covert S."/>
            <person name="Cronk Q."/>
            <person name="Cunningham R."/>
            <person name="Davis J."/>
            <person name="Degroeve S."/>
            <person name="Dejardin A."/>
            <person name="Depamphilis C."/>
            <person name="Detter J."/>
            <person name="Dirks B."/>
            <person name="Dubchak I."/>
            <person name="Duplessis S."/>
            <person name="Ehlting J."/>
            <person name="Ellis B."/>
            <person name="Gendler K."/>
            <person name="Goodstein D."/>
            <person name="Gribskov M."/>
            <person name="Grimwood J."/>
            <person name="Groover A."/>
            <person name="Gunter L."/>
            <person name="Hamberger B."/>
            <person name="Heinze B."/>
            <person name="Helariutta Y."/>
            <person name="Henrissat B."/>
            <person name="Holligan D."/>
            <person name="Holt R."/>
            <person name="Huang W."/>
            <person name="Islam-Faridi N."/>
            <person name="Jones S."/>
            <person name="Jones-Rhoades M."/>
            <person name="Jorgensen R."/>
            <person name="Joshi C."/>
            <person name="Kangasjarvi J."/>
            <person name="Karlsson J."/>
            <person name="Kelleher C."/>
            <person name="Kirkpatrick R."/>
            <person name="Kirst M."/>
            <person name="Kohler A."/>
            <person name="Kalluri U."/>
            <person name="Larimer F."/>
            <person name="Leebens-Mack J."/>
            <person name="Leple J.C."/>
            <person name="Locascio P."/>
            <person name="Lou Y."/>
            <person name="Lucas S."/>
            <person name="Martin F."/>
            <person name="Montanini B."/>
            <person name="Napoli C."/>
            <person name="Nelson D.R."/>
            <person name="Nelson C."/>
            <person name="Nieminen K."/>
            <person name="Nilsson O."/>
            <person name="Pereda V."/>
            <person name="Peter G."/>
            <person name="Philippe R."/>
            <person name="Pilate G."/>
            <person name="Poliakov A."/>
            <person name="Razumovskaya J."/>
            <person name="Richardson P."/>
            <person name="Rinaldi C."/>
            <person name="Ritland K."/>
            <person name="Rouze P."/>
            <person name="Ryaboy D."/>
            <person name="Schmutz J."/>
            <person name="Schrader J."/>
            <person name="Segerman B."/>
            <person name="Shin H."/>
            <person name="Siddiqui A."/>
            <person name="Sterky F."/>
            <person name="Terry A."/>
            <person name="Tsai C.J."/>
            <person name="Uberbacher E."/>
            <person name="Unneberg P."/>
            <person name="Vahala J."/>
            <person name="Wall K."/>
            <person name="Wessler S."/>
            <person name="Yang G."/>
            <person name="Yin T."/>
            <person name="Douglas C."/>
            <person name="Marra M."/>
            <person name="Sandberg G."/>
            <person name="Van de Peer Y."/>
            <person name="Rokhsar D."/>
        </authorList>
    </citation>
    <scope>NUCLEOTIDE SEQUENCE [LARGE SCALE GENOMIC DNA]</scope>
    <source>
        <strain evidence="2">cv. Nisqually</strain>
    </source>
</reference>
<organism evidence="1 2">
    <name type="scientific">Populus trichocarpa</name>
    <name type="common">Western balsam poplar</name>
    <name type="synonym">Populus balsamifera subsp. trichocarpa</name>
    <dbReference type="NCBI Taxonomy" id="3694"/>
    <lineage>
        <taxon>Eukaryota</taxon>
        <taxon>Viridiplantae</taxon>
        <taxon>Streptophyta</taxon>
        <taxon>Embryophyta</taxon>
        <taxon>Tracheophyta</taxon>
        <taxon>Spermatophyta</taxon>
        <taxon>Magnoliopsida</taxon>
        <taxon>eudicotyledons</taxon>
        <taxon>Gunneridae</taxon>
        <taxon>Pentapetalae</taxon>
        <taxon>rosids</taxon>
        <taxon>fabids</taxon>
        <taxon>Malpighiales</taxon>
        <taxon>Salicaceae</taxon>
        <taxon>Saliceae</taxon>
        <taxon>Populus</taxon>
    </lineage>
</organism>
<sequence length="102" mass="11450">MNPGEREREAVVVVHANPSKFYLFLSLWVSWLEDHKTMHVNRGHTMKNPICSGILHGLVAKGHCSFRPLQLHSKVMPDIAKKIINLTGRNNEGGARLQGGDR</sequence>
<accession>A0A3N7H0F2</accession>
<gene>
    <name evidence="1" type="ORF">POPTR_015G117451</name>
</gene>
<evidence type="ECO:0000313" key="2">
    <source>
        <dbReference type="Proteomes" id="UP000006729"/>
    </source>
</evidence>
<proteinExistence type="predicted"/>
<evidence type="ECO:0000313" key="1">
    <source>
        <dbReference type="EMBL" id="RQP00932.1"/>
    </source>
</evidence>
<protein>
    <submittedName>
        <fullName evidence="1">Uncharacterized protein</fullName>
    </submittedName>
</protein>
<dbReference type="Proteomes" id="UP000006729">
    <property type="component" value="Chromosome 15"/>
</dbReference>
<keyword evidence="2" id="KW-1185">Reference proteome</keyword>
<dbReference type="EMBL" id="CM009304">
    <property type="protein sequence ID" value="RQP00932.1"/>
    <property type="molecule type" value="Genomic_DNA"/>
</dbReference>
<dbReference type="AlphaFoldDB" id="A0A3N7H0F2"/>
<name>A0A3N7H0F2_POPTR</name>